<keyword evidence="2" id="KW-0732">Signal</keyword>
<name>A0A0W0SQY9_9GAMM</name>
<proteinExistence type="predicted"/>
<dbReference type="PATRIC" id="fig|1212489.4.peg.2282"/>
<feature type="region of interest" description="Disordered" evidence="1">
    <location>
        <begin position="26"/>
        <end position="60"/>
    </location>
</feature>
<sequence>MKIRIATILAVLVLVSTAGLLSACQKNTDDPTVHKGGGYGGAGGAGGGHGGGGAGGSGGR</sequence>
<evidence type="ECO:0000256" key="1">
    <source>
        <dbReference type="SAM" id="MobiDB-lite"/>
    </source>
</evidence>
<protein>
    <recommendedName>
        <fullName evidence="5">Lipoprotein</fullName>
    </recommendedName>
</protein>
<feature type="compositionally biased region" description="Gly residues" evidence="1">
    <location>
        <begin position="35"/>
        <end position="60"/>
    </location>
</feature>
<dbReference type="AlphaFoldDB" id="A0A0W0SQY9"/>
<evidence type="ECO:0000313" key="3">
    <source>
        <dbReference type="EMBL" id="KTC85834.1"/>
    </source>
</evidence>
<dbReference type="EMBL" id="LNXY01000027">
    <property type="protein sequence ID" value="KTC85834.1"/>
    <property type="molecule type" value="Genomic_DNA"/>
</dbReference>
<feature type="signal peptide" evidence="2">
    <location>
        <begin position="1"/>
        <end position="23"/>
    </location>
</feature>
<evidence type="ECO:0000256" key="2">
    <source>
        <dbReference type="SAM" id="SignalP"/>
    </source>
</evidence>
<comment type="caution">
    <text evidence="3">The sequence shown here is derived from an EMBL/GenBank/DDBJ whole genome shotgun (WGS) entry which is preliminary data.</text>
</comment>
<evidence type="ECO:0008006" key="5">
    <source>
        <dbReference type="Google" id="ProtNLM"/>
    </source>
</evidence>
<evidence type="ECO:0000313" key="4">
    <source>
        <dbReference type="Proteomes" id="UP000054736"/>
    </source>
</evidence>
<accession>A0A0W0SQY9</accession>
<organism evidence="3 4">
    <name type="scientific">Legionella drozanskii LLAP-1</name>
    <dbReference type="NCBI Taxonomy" id="1212489"/>
    <lineage>
        <taxon>Bacteria</taxon>
        <taxon>Pseudomonadati</taxon>
        <taxon>Pseudomonadota</taxon>
        <taxon>Gammaproteobacteria</taxon>
        <taxon>Legionellales</taxon>
        <taxon>Legionellaceae</taxon>
        <taxon>Legionella</taxon>
    </lineage>
</organism>
<dbReference type="STRING" id="1212489.Ldro_2159"/>
<dbReference type="PROSITE" id="PS51257">
    <property type="entry name" value="PROKAR_LIPOPROTEIN"/>
    <property type="match status" value="1"/>
</dbReference>
<dbReference type="Proteomes" id="UP000054736">
    <property type="component" value="Unassembled WGS sequence"/>
</dbReference>
<reference evidence="3 4" key="1">
    <citation type="submission" date="2015-11" db="EMBL/GenBank/DDBJ databases">
        <title>Genomic analysis of 38 Legionella species identifies large and diverse effector repertoires.</title>
        <authorList>
            <person name="Burstein D."/>
            <person name="Amaro F."/>
            <person name="Zusman T."/>
            <person name="Lifshitz Z."/>
            <person name="Cohen O."/>
            <person name="Gilbert J.A."/>
            <person name="Pupko T."/>
            <person name="Shuman H.A."/>
            <person name="Segal G."/>
        </authorList>
    </citation>
    <scope>NUCLEOTIDE SEQUENCE [LARGE SCALE GENOMIC DNA]</scope>
    <source>
        <strain evidence="3 4">ATCC 700990</strain>
    </source>
</reference>
<dbReference type="RefSeq" id="WP_058496435.1">
    <property type="nucleotide sequence ID" value="NZ_CAAAIU010000001.1"/>
</dbReference>
<keyword evidence="4" id="KW-1185">Reference proteome</keyword>
<feature type="chain" id="PRO_5006912246" description="Lipoprotein" evidence="2">
    <location>
        <begin position="24"/>
        <end position="60"/>
    </location>
</feature>
<gene>
    <name evidence="3" type="ORF">Ldro_2159</name>
</gene>